<gene>
    <name evidence="12" type="ORF">NIES267_60570</name>
</gene>
<dbReference type="SMART" id="SM00387">
    <property type="entry name" value="HATPase_c"/>
    <property type="match status" value="1"/>
</dbReference>
<dbReference type="EC" id="2.7.13.3" evidence="2"/>
<keyword evidence="4" id="KW-0808">Transferase</keyword>
<dbReference type="InterPro" id="IPR035965">
    <property type="entry name" value="PAS-like_dom_sf"/>
</dbReference>
<protein>
    <recommendedName>
        <fullName evidence="2">histidine kinase</fullName>
        <ecNumber evidence="2">2.7.13.3</ecNumber>
    </recommendedName>
</protein>
<evidence type="ECO:0000256" key="9">
    <source>
        <dbReference type="SAM" id="Coils"/>
    </source>
</evidence>
<evidence type="ECO:0000259" key="11">
    <source>
        <dbReference type="PROSITE" id="PS50112"/>
    </source>
</evidence>
<dbReference type="GO" id="GO:0000155">
    <property type="term" value="F:phosphorelay sensor kinase activity"/>
    <property type="evidence" value="ECO:0007669"/>
    <property type="project" value="InterPro"/>
</dbReference>
<dbReference type="Gene3D" id="3.30.450.20">
    <property type="entry name" value="PAS domain"/>
    <property type="match status" value="1"/>
</dbReference>
<comment type="catalytic activity">
    <reaction evidence="1">
        <text>ATP + protein L-histidine = ADP + protein N-phospho-L-histidine.</text>
        <dbReference type="EC" id="2.7.13.3"/>
    </reaction>
</comment>
<evidence type="ECO:0000256" key="2">
    <source>
        <dbReference type="ARBA" id="ARBA00012438"/>
    </source>
</evidence>
<evidence type="ECO:0000313" key="12">
    <source>
        <dbReference type="EMBL" id="BAY86547.1"/>
    </source>
</evidence>
<dbReference type="InterPro" id="IPR000014">
    <property type="entry name" value="PAS"/>
</dbReference>
<dbReference type="Pfam" id="PF01590">
    <property type="entry name" value="GAF"/>
    <property type="match status" value="1"/>
</dbReference>
<dbReference type="Pfam" id="PF08447">
    <property type="entry name" value="PAS_3"/>
    <property type="match status" value="1"/>
</dbReference>
<dbReference type="AlphaFoldDB" id="A0A1Z4LZB1"/>
<dbReference type="SUPFAM" id="SSF55785">
    <property type="entry name" value="PYP-like sensor domain (PAS domain)"/>
    <property type="match status" value="1"/>
</dbReference>
<dbReference type="SMART" id="SM00091">
    <property type="entry name" value="PAS"/>
    <property type="match status" value="1"/>
</dbReference>
<dbReference type="PROSITE" id="PS50112">
    <property type="entry name" value="PAS"/>
    <property type="match status" value="1"/>
</dbReference>
<feature type="domain" description="PAS" evidence="11">
    <location>
        <begin position="348"/>
        <end position="403"/>
    </location>
</feature>
<dbReference type="Pfam" id="PF02518">
    <property type="entry name" value="HATPase_c"/>
    <property type="match status" value="1"/>
</dbReference>
<evidence type="ECO:0000259" key="10">
    <source>
        <dbReference type="PROSITE" id="PS50109"/>
    </source>
</evidence>
<proteinExistence type="predicted"/>
<dbReference type="InterPro" id="IPR004358">
    <property type="entry name" value="Sig_transdc_His_kin-like_C"/>
</dbReference>
<evidence type="ECO:0000256" key="3">
    <source>
        <dbReference type="ARBA" id="ARBA00022553"/>
    </source>
</evidence>
<keyword evidence="7" id="KW-0067">ATP-binding</keyword>
<dbReference type="PANTHER" id="PTHR43065">
    <property type="entry name" value="SENSOR HISTIDINE KINASE"/>
    <property type="match status" value="1"/>
</dbReference>
<dbReference type="Gene3D" id="3.30.450.40">
    <property type="match status" value="2"/>
</dbReference>
<dbReference type="InterPro" id="IPR003018">
    <property type="entry name" value="GAF"/>
</dbReference>
<dbReference type="PROSITE" id="PS50109">
    <property type="entry name" value="HIS_KIN"/>
    <property type="match status" value="1"/>
</dbReference>
<evidence type="ECO:0000256" key="6">
    <source>
        <dbReference type="ARBA" id="ARBA00022777"/>
    </source>
</evidence>
<dbReference type="NCBIfam" id="TIGR00229">
    <property type="entry name" value="sensory_box"/>
    <property type="match status" value="1"/>
</dbReference>
<feature type="coiled-coil region" evidence="9">
    <location>
        <begin position="455"/>
        <end position="496"/>
    </location>
</feature>
<accession>A0A1Z4LZB1</accession>
<dbReference type="SUPFAM" id="SSF55874">
    <property type="entry name" value="ATPase domain of HSP90 chaperone/DNA topoisomerase II/histidine kinase"/>
    <property type="match status" value="1"/>
</dbReference>
<reference evidence="12 13" key="1">
    <citation type="submission" date="2017-06" db="EMBL/GenBank/DDBJ databases">
        <title>Genome sequencing of cyanobaciteial culture collection at National Institute for Environmental Studies (NIES).</title>
        <authorList>
            <person name="Hirose Y."/>
            <person name="Shimura Y."/>
            <person name="Fujisawa T."/>
            <person name="Nakamura Y."/>
            <person name="Kawachi M."/>
        </authorList>
    </citation>
    <scope>NUCLEOTIDE SEQUENCE [LARGE SCALE GENOMIC DNA]</scope>
    <source>
        <strain evidence="12 13">NIES-267</strain>
    </source>
</reference>
<dbReference type="PRINTS" id="PR00344">
    <property type="entry name" value="BCTRLSENSOR"/>
</dbReference>
<keyword evidence="5" id="KW-0547">Nucleotide-binding</keyword>
<feature type="domain" description="Histidine kinase" evidence="10">
    <location>
        <begin position="505"/>
        <end position="760"/>
    </location>
</feature>
<dbReference type="InterPro" id="IPR003661">
    <property type="entry name" value="HisK_dim/P_dom"/>
</dbReference>
<dbReference type="Gene3D" id="1.10.287.130">
    <property type="match status" value="1"/>
</dbReference>
<evidence type="ECO:0000256" key="7">
    <source>
        <dbReference type="ARBA" id="ARBA00022840"/>
    </source>
</evidence>
<dbReference type="SMART" id="SM00065">
    <property type="entry name" value="GAF"/>
    <property type="match status" value="2"/>
</dbReference>
<keyword evidence="3" id="KW-0597">Phosphoprotein</keyword>
<dbReference type="CDD" id="cd00082">
    <property type="entry name" value="HisKA"/>
    <property type="match status" value="1"/>
</dbReference>
<keyword evidence="13" id="KW-1185">Reference proteome</keyword>
<organism evidence="12 13">
    <name type="scientific">Calothrix parasitica NIES-267</name>
    <dbReference type="NCBI Taxonomy" id="1973488"/>
    <lineage>
        <taxon>Bacteria</taxon>
        <taxon>Bacillati</taxon>
        <taxon>Cyanobacteriota</taxon>
        <taxon>Cyanophyceae</taxon>
        <taxon>Nostocales</taxon>
        <taxon>Calotrichaceae</taxon>
        <taxon>Calothrix</taxon>
    </lineage>
</organism>
<dbReference type="Gene3D" id="3.30.565.10">
    <property type="entry name" value="Histidine kinase-like ATPase, C-terminal domain"/>
    <property type="match status" value="1"/>
</dbReference>
<dbReference type="PANTHER" id="PTHR43065:SF10">
    <property type="entry name" value="PEROXIDE STRESS-ACTIVATED HISTIDINE KINASE MAK3"/>
    <property type="match status" value="1"/>
</dbReference>
<dbReference type="InterPro" id="IPR036890">
    <property type="entry name" value="HATPase_C_sf"/>
</dbReference>
<dbReference type="CDD" id="cd00130">
    <property type="entry name" value="PAS"/>
    <property type="match status" value="1"/>
</dbReference>
<dbReference type="InterPro" id="IPR029016">
    <property type="entry name" value="GAF-like_dom_sf"/>
</dbReference>
<evidence type="ECO:0000256" key="8">
    <source>
        <dbReference type="ARBA" id="ARBA00023012"/>
    </source>
</evidence>
<dbReference type="InterPro" id="IPR003594">
    <property type="entry name" value="HATPase_dom"/>
</dbReference>
<keyword evidence="8" id="KW-0902">Two-component regulatory system</keyword>
<dbReference type="InterPro" id="IPR013655">
    <property type="entry name" value="PAS_fold_3"/>
</dbReference>
<sequence length="760" mass="85360">MLSYSTSQLFDLATVVKASEAIQSNIDIDNLPCKVLNIIIENSGAQKGCLILKKEKHFVVEAISNSENSNHLMAKSVLVSECFDIPQQVIRYVLNFQESLIIQNAIDSNYNQDAYIEQHNCKSIVCMPINFQNEFIGIIYLENNLKANAFPLFKLEILKILVSQVAIAIKNARLFASEQEKSRIIQFRREIDSTISKSSDLQEMLQQCTKIIVSYLDVEFARIWTYNQQENILNLQSSAGIYTHIDGAHSRIPVGKFKIGLIAQERKPHVTNSVQTDARVSDKQWAINEGMVAFAGYPLIADLELMGVVAMFSKQPLNQNTLDLLNVIAGEIAVAIKRKIIEKALQQKEEQYRSIFETVNDGLAIFELETGKPIAINPTWCQMYGYSSEEFLNLEPSDYIHQDYLHLFDNFITNVKAGKEFYCQAVCVHKSGQLFEVEAKATSYIYNGKSHALSIARNISRRKKAEKELKQRKQELEQTLEKLKSTQSQLIQTEKISQLGQLVAGVAHEVNNPVSFISGNLSHAAEYVKDLINLVNSYRLEFPSPGDAIEEQIEEMDLEYLLGDLPKIVSSMKLGTDRIKDIMLSLRNYSRTSSDEKKAINLHEGIDTTLMILSHRLKAKPKYPAIEIVKNYGDLPLVECYYGQINQVLMNLLSNAIDSLEEFSKGKSYEEISQNPNIITITTAADNEWANIIIADNGAGIPTQIKEKLFDAFFTTKVEGKGTGLGLSISDQIITEKHGGTLECISSPGNGAKFIIRIPV</sequence>
<evidence type="ECO:0000256" key="4">
    <source>
        <dbReference type="ARBA" id="ARBA00022679"/>
    </source>
</evidence>
<dbReference type="SUPFAM" id="SSF55781">
    <property type="entry name" value="GAF domain-like"/>
    <property type="match status" value="2"/>
</dbReference>
<dbReference type="Pfam" id="PF13185">
    <property type="entry name" value="GAF_2"/>
    <property type="match status" value="1"/>
</dbReference>
<keyword evidence="9" id="KW-0175">Coiled coil</keyword>
<dbReference type="EMBL" id="AP018227">
    <property type="protein sequence ID" value="BAY86547.1"/>
    <property type="molecule type" value="Genomic_DNA"/>
</dbReference>
<name>A0A1Z4LZB1_9CYAN</name>
<evidence type="ECO:0000313" key="13">
    <source>
        <dbReference type="Proteomes" id="UP000218418"/>
    </source>
</evidence>
<dbReference type="OrthoDB" id="9773246at2"/>
<dbReference type="GO" id="GO:0005524">
    <property type="term" value="F:ATP binding"/>
    <property type="evidence" value="ECO:0007669"/>
    <property type="project" value="UniProtKB-KW"/>
</dbReference>
<dbReference type="Proteomes" id="UP000218418">
    <property type="component" value="Chromosome"/>
</dbReference>
<dbReference type="InterPro" id="IPR005467">
    <property type="entry name" value="His_kinase_dom"/>
</dbReference>
<keyword evidence="6 12" id="KW-0418">Kinase</keyword>
<evidence type="ECO:0000256" key="1">
    <source>
        <dbReference type="ARBA" id="ARBA00000085"/>
    </source>
</evidence>
<evidence type="ECO:0000256" key="5">
    <source>
        <dbReference type="ARBA" id="ARBA00022741"/>
    </source>
</evidence>